<evidence type="ECO:0000256" key="2">
    <source>
        <dbReference type="ARBA" id="ARBA00022473"/>
    </source>
</evidence>
<dbReference type="Gene3D" id="1.10.10.60">
    <property type="entry name" value="Homeodomain-like"/>
    <property type="match status" value="1"/>
</dbReference>
<keyword evidence="10" id="KW-1185">Reference proteome</keyword>
<dbReference type="SMART" id="SM00389">
    <property type="entry name" value="HOX"/>
    <property type="match status" value="1"/>
</dbReference>
<evidence type="ECO:0000313" key="9">
    <source>
        <dbReference type="EMBL" id="CAG5134120.1"/>
    </source>
</evidence>
<evidence type="ECO:0000256" key="3">
    <source>
        <dbReference type="ARBA" id="ARBA00023125"/>
    </source>
</evidence>
<dbReference type="GO" id="GO:0005634">
    <property type="term" value="C:nucleus"/>
    <property type="evidence" value="ECO:0007669"/>
    <property type="project" value="UniProtKB-SubCell"/>
</dbReference>
<dbReference type="Pfam" id="PF00046">
    <property type="entry name" value="Homeodomain"/>
    <property type="match status" value="1"/>
</dbReference>
<name>A0A8S4A1B3_9EUPU</name>
<dbReference type="AlphaFoldDB" id="A0A8S4A1B3"/>
<dbReference type="EMBL" id="CAJHNH020006846">
    <property type="protein sequence ID" value="CAG5134120.1"/>
    <property type="molecule type" value="Genomic_DNA"/>
</dbReference>
<feature type="non-terminal residue" evidence="9">
    <location>
        <position position="1"/>
    </location>
</feature>
<dbReference type="SUPFAM" id="SSF46689">
    <property type="entry name" value="Homeodomain-like"/>
    <property type="match status" value="1"/>
</dbReference>
<proteinExistence type="predicted"/>
<accession>A0A8S4A1B3</accession>
<dbReference type="GO" id="GO:0000981">
    <property type="term" value="F:DNA-binding transcription factor activity, RNA polymerase II-specific"/>
    <property type="evidence" value="ECO:0007669"/>
    <property type="project" value="InterPro"/>
</dbReference>
<dbReference type="FunFam" id="1.10.10.60:FF:000113">
    <property type="entry name" value="homeobox protein Hox-B1"/>
    <property type="match status" value="1"/>
</dbReference>
<dbReference type="CDD" id="cd00086">
    <property type="entry name" value="homeodomain"/>
    <property type="match status" value="1"/>
</dbReference>
<reference evidence="9" key="1">
    <citation type="submission" date="2021-04" db="EMBL/GenBank/DDBJ databases">
        <authorList>
            <consortium name="Molecular Ecology Group"/>
        </authorList>
    </citation>
    <scope>NUCLEOTIDE SEQUENCE</scope>
</reference>
<feature type="DNA-binding region" description="Homeobox" evidence="6">
    <location>
        <begin position="3"/>
        <end position="60"/>
    </location>
</feature>
<dbReference type="PRINTS" id="PR00024">
    <property type="entry name" value="HOMEOBOX"/>
</dbReference>
<dbReference type="InterPro" id="IPR017970">
    <property type="entry name" value="Homeobox_CS"/>
</dbReference>
<keyword evidence="3 6" id="KW-0238">DNA-binding</keyword>
<sequence>AGSGRTNFTNKQLTELEKEFHFNKYLTRARRIEIAAALGLNETQVKIWFQNRRMKQKKRMREIQFEKINGESCQLGLDGLSVPSMALCHDTR</sequence>
<evidence type="ECO:0000313" key="10">
    <source>
        <dbReference type="Proteomes" id="UP000678393"/>
    </source>
</evidence>
<dbReference type="PANTHER" id="PTHR45946:SF4">
    <property type="entry name" value="HOMEOBOX PROTEIN ROUGH-RELATED"/>
    <property type="match status" value="1"/>
</dbReference>
<dbReference type="GO" id="GO:0000978">
    <property type="term" value="F:RNA polymerase II cis-regulatory region sequence-specific DNA binding"/>
    <property type="evidence" value="ECO:0007669"/>
    <property type="project" value="TreeGrafter"/>
</dbReference>
<gene>
    <name evidence="9" type="ORF">CUNI_LOCUS19678</name>
</gene>
<evidence type="ECO:0000259" key="8">
    <source>
        <dbReference type="PROSITE" id="PS50071"/>
    </source>
</evidence>
<evidence type="ECO:0000256" key="6">
    <source>
        <dbReference type="PROSITE-ProRule" id="PRU00108"/>
    </source>
</evidence>
<comment type="subcellular location">
    <subcellularLocation>
        <location evidence="1 6 7">Nucleus</location>
    </subcellularLocation>
</comment>
<dbReference type="PROSITE" id="PS00027">
    <property type="entry name" value="HOMEOBOX_1"/>
    <property type="match status" value="1"/>
</dbReference>
<comment type="caution">
    <text evidence="9">The sequence shown here is derived from an EMBL/GenBank/DDBJ whole genome shotgun (WGS) entry which is preliminary data.</text>
</comment>
<dbReference type="PANTHER" id="PTHR45946">
    <property type="entry name" value="HOMEOBOX PROTEIN ROUGH-RELATED"/>
    <property type="match status" value="1"/>
</dbReference>
<protein>
    <recommendedName>
        <fullName evidence="8">Homeobox domain-containing protein</fullName>
    </recommendedName>
</protein>
<dbReference type="InterPro" id="IPR009057">
    <property type="entry name" value="Homeodomain-like_sf"/>
</dbReference>
<evidence type="ECO:0000256" key="5">
    <source>
        <dbReference type="ARBA" id="ARBA00023242"/>
    </source>
</evidence>
<dbReference type="InterPro" id="IPR046327">
    <property type="entry name" value="HXA1/B1/D1"/>
</dbReference>
<keyword evidence="2" id="KW-0217">Developmental protein</keyword>
<evidence type="ECO:0000256" key="4">
    <source>
        <dbReference type="ARBA" id="ARBA00023155"/>
    </source>
</evidence>
<dbReference type="Proteomes" id="UP000678393">
    <property type="component" value="Unassembled WGS sequence"/>
</dbReference>
<feature type="domain" description="Homeobox" evidence="8">
    <location>
        <begin position="1"/>
        <end position="59"/>
    </location>
</feature>
<keyword evidence="5 6" id="KW-0539">Nucleus</keyword>
<dbReference type="OrthoDB" id="6159439at2759"/>
<dbReference type="InterPro" id="IPR000047">
    <property type="entry name" value="HTH_motif"/>
</dbReference>
<keyword evidence="4 6" id="KW-0371">Homeobox</keyword>
<dbReference type="PRINTS" id="PR00031">
    <property type="entry name" value="HTHREPRESSR"/>
</dbReference>
<dbReference type="InterPro" id="IPR020479">
    <property type="entry name" value="HD_metazoa"/>
</dbReference>
<evidence type="ECO:0000256" key="1">
    <source>
        <dbReference type="ARBA" id="ARBA00004123"/>
    </source>
</evidence>
<evidence type="ECO:0000256" key="7">
    <source>
        <dbReference type="RuleBase" id="RU000682"/>
    </source>
</evidence>
<organism evidence="9 10">
    <name type="scientific">Candidula unifasciata</name>
    <dbReference type="NCBI Taxonomy" id="100452"/>
    <lineage>
        <taxon>Eukaryota</taxon>
        <taxon>Metazoa</taxon>
        <taxon>Spiralia</taxon>
        <taxon>Lophotrochozoa</taxon>
        <taxon>Mollusca</taxon>
        <taxon>Gastropoda</taxon>
        <taxon>Heterobranchia</taxon>
        <taxon>Euthyneura</taxon>
        <taxon>Panpulmonata</taxon>
        <taxon>Eupulmonata</taxon>
        <taxon>Stylommatophora</taxon>
        <taxon>Helicina</taxon>
        <taxon>Helicoidea</taxon>
        <taxon>Geomitridae</taxon>
        <taxon>Candidula</taxon>
    </lineage>
</organism>
<dbReference type="InterPro" id="IPR001356">
    <property type="entry name" value="HD"/>
</dbReference>
<dbReference type="PROSITE" id="PS50071">
    <property type="entry name" value="HOMEOBOX_2"/>
    <property type="match status" value="1"/>
</dbReference>